<dbReference type="Proteomes" id="UP001497516">
    <property type="component" value="Chromosome 1"/>
</dbReference>
<gene>
    <name evidence="2" type="ORF">LTRI10_LOCUS1342</name>
</gene>
<dbReference type="AlphaFoldDB" id="A0AAV2CB95"/>
<name>A0AAV2CB95_9ROSI</name>
<protein>
    <submittedName>
        <fullName evidence="2">Uncharacterized protein</fullName>
    </submittedName>
</protein>
<keyword evidence="3" id="KW-1185">Reference proteome</keyword>
<dbReference type="EMBL" id="OZ034813">
    <property type="protein sequence ID" value="CAL1353441.1"/>
    <property type="molecule type" value="Genomic_DNA"/>
</dbReference>
<organism evidence="2 3">
    <name type="scientific">Linum trigynum</name>
    <dbReference type="NCBI Taxonomy" id="586398"/>
    <lineage>
        <taxon>Eukaryota</taxon>
        <taxon>Viridiplantae</taxon>
        <taxon>Streptophyta</taxon>
        <taxon>Embryophyta</taxon>
        <taxon>Tracheophyta</taxon>
        <taxon>Spermatophyta</taxon>
        <taxon>Magnoliopsida</taxon>
        <taxon>eudicotyledons</taxon>
        <taxon>Gunneridae</taxon>
        <taxon>Pentapetalae</taxon>
        <taxon>rosids</taxon>
        <taxon>fabids</taxon>
        <taxon>Malpighiales</taxon>
        <taxon>Linaceae</taxon>
        <taxon>Linum</taxon>
    </lineage>
</organism>
<feature type="region of interest" description="Disordered" evidence="1">
    <location>
        <begin position="75"/>
        <end position="121"/>
    </location>
</feature>
<evidence type="ECO:0000256" key="1">
    <source>
        <dbReference type="SAM" id="MobiDB-lite"/>
    </source>
</evidence>
<accession>A0AAV2CB95</accession>
<proteinExistence type="predicted"/>
<feature type="compositionally biased region" description="Basic and acidic residues" evidence="1">
    <location>
        <begin position="75"/>
        <end position="94"/>
    </location>
</feature>
<evidence type="ECO:0000313" key="2">
    <source>
        <dbReference type="EMBL" id="CAL1353441.1"/>
    </source>
</evidence>
<sequence length="121" mass="14687">MHLSLPGLHRYCLPAIKARRLRTARSPWTRCVRGAAAPRRLIPYRFRLLCSLRRERRVREVGGSRRSQFQIWRWKGDERSSERNFGRPERKLGEASDLSSRFGEEEKMNVRRWRKKRPWRN</sequence>
<reference evidence="2 3" key="1">
    <citation type="submission" date="2024-04" db="EMBL/GenBank/DDBJ databases">
        <authorList>
            <person name="Fracassetti M."/>
        </authorList>
    </citation>
    <scope>NUCLEOTIDE SEQUENCE [LARGE SCALE GENOMIC DNA]</scope>
</reference>
<feature type="compositionally biased region" description="Basic residues" evidence="1">
    <location>
        <begin position="110"/>
        <end position="121"/>
    </location>
</feature>
<evidence type="ECO:0000313" key="3">
    <source>
        <dbReference type="Proteomes" id="UP001497516"/>
    </source>
</evidence>